<dbReference type="AlphaFoldDB" id="A0A7H9BEG6"/>
<dbReference type="Pfam" id="PF13458">
    <property type="entry name" value="Peripla_BP_6"/>
    <property type="match status" value="1"/>
</dbReference>
<evidence type="ECO:0000256" key="3">
    <source>
        <dbReference type="SAM" id="SignalP"/>
    </source>
</evidence>
<comment type="similarity">
    <text evidence="1">Belongs to the leucine-binding protein family.</text>
</comment>
<proteinExistence type="inferred from homology"/>
<dbReference type="Proteomes" id="UP000509597">
    <property type="component" value="Chromosome"/>
</dbReference>
<dbReference type="SUPFAM" id="SSF53822">
    <property type="entry name" value="Periplasmic binding protein-like I"/>
    <property type="match status" value="1"/>
</dbReference>
<reference evidence="5 6" key="1">
    <citation type="submission" date="2020-07" db="EMBL/GenBank/DDBJ databases">
        <title>Complete genome sequence of Chitinibacter sp. 2T18.</title>
        <authorList>
            <person name="Bae J.-W."/>
            <person name="Choi J.-W."/>
        </authorList>
    </citation>
    <scope>NUCLEOTIDE SEQUENCE [LARGE SCALE GENOMIC DNA]</scope>
    <source>
        <strain evidence="5 6">2T18</strain>
    </source>
</reference>
<feature type="domain" description="Leucine-binding protein" evidence="4">
    <location>
        <begin position="21"/>
        <end position="365"/>
    </location>
</feature>
<dbReference type="Gene3D" id="3.40.50.2300">
    <property type="match status" value="2"/>
</dbReference>
<keyword evidence="6" id="KW-1185">Reference proteome</keyword>
<protein>
    <submittedName>
        <fullName evidence="5">ABC transporter substrate-binding protein</fullName>
    </submittedName>
</protein>
<name>A0A7H9BEG6_9NEIS</name>
<evidence type="ECO:0000259" key="4">
    <source>
        <dbReference type="Pfam" id="PF13458"/>
    </source>
</evidence>
<dbReference type="EMBL" id="CP058627">
    <property type="protein sequence ID" value="QLG86927.1"/>
    <property type="molecule type" value="Genomic_DNA"/>
</dbReference>
<dbReference type="InterPro" id="IPR028081">
    <property type="entry name" value="Leu-bd"/>
</dbReference>
<evidence type="ECO:0000256" key="2">
    <source>
        <dbReference type="ARBA" id="ARBA00022729"/>
    </source>
</evidence>
<organism evidence="5 6">
    <name type="scientific">Chitinibacter bivalviorum</name>
    <dbReference type="NCBI Taxonomy" id="2739434"/>
    <lineage>
        <taxon>Bacteria</taxon>
        <taxon>Pseudomonadati</taxon>
        <taxon>Pseudomonadota</taxon>
        <taxon>Betaproteobacteria</taxon>
        <taxon>Neisseriales</taxon>
        <taxon>Chitinibacteraceae</taxon>
        <taxon>Chitinibacter</taxon>
    </lineage>
</organism>
<evidence type="ECO:0000313" key="6">
    <source>
        <dbReference type="Proteomes" id="UP000509597"/>
    </source>
</evidence>
<evidence type="ECO:0000256" key="1">
    <source>
        <dbReference type="ARBA" id="ARBA00010062"/>
    </source>
</evidence>
<dbReference type="PANTHER" id="PTHR47235:SF1">
    <property type="entry name" value="BLR6548 PROTEIN"/>
    <property type="match status" value="1"/>
</dbReference>
<sequence>MLKKLIIVSSIAIASIANADITVGQSVPTTGLSADTGKALALGASIYFGRLNARGGINGENINLVVKDDAYDPNRTVQNAKDLIEKDNALALISFYGTGSVGELIKSKVLENSRTALVGVHSGAESLRNPVNPYVFHTRASYAQETEKIIKLLTGNLGVTKVAVLAQKDAYGEAGMAGVKAALDKRQLKVLQEVWYDKNKPDTAQAAAELAKLNPEAIILVAVSKPAASFIKQFKEKGGTSQIYGLSPIQFEEVGRAIGNKTAHGLGISQTFPYPYNTQVRFIREFQTDAEMVLRNNPAAEYKSSDYPSYALLEGYLAARVVAEAIKRAGKAPTREGVLNALNNMGRLDLGGFAIDFSDKKHVGSSFVELTMMSPTGALTR</sequence>
<dbReference type="CDD" id="cd06326">
    <property type="entry name" value="PBP1_ABC_ligand_binding-like"/>
    <property type="match status" value="1"/>
</dbReference>
<dbReference type="InterPro" id="IPR028082">
    <property type="entry name" value="Peripla_BP_I"/>
</dbReference>
<dbReference type="PANTHER" id="PTHR47235">
    <property type="entry name" value="BLR6548 PROTEIN"/>
    <property type="match status" value="1"/>
</dbReference>
<evidence type="ECO:0000313" key="5">
    <source>
        <dbReference type="EMBL" id="QLG86927.1"/>
    </source>
</evidence>
<dbReference type="KEGG" id="chiz:HQ393_00985"/>
<accession>A0A7H9BEG6</accession>
<feature type="chain" id="PRO_5028840072" evidence="3">
    <location>
        <begin position="20"/>
        <end position="381"/>
    </location>
</feature>
<dbReference type="RefSeq" id="WP_179357013.1">
    <property type="nucleotide sequence ID" value="NZ_CP058627.1"/>
</dbReference>
<gene>
    <name evidence="5" type="ORF">HQ393_00985</name>
</gene>
<feature type="signal peptide" evidence="3">
    <location>
        <begin position="1"/>
        <end position="19"/>
    </location>
</feature>
<keyword evidence="2 3" id="KW-0732">Signal</keyword>